<reference evidence="9 10" key="1">
    <citation type="submission" date="2022-08" db="EMBL/GenBank/DDBJ databases">
        <title>Paenibacillus endoradicis sp. nov., Paenibacillus radicibacter sp. nov and Paenibacillus pararadicis sp. nov., three cold-adapted plant growth-promoting bacteria isolated from root of Larix gmelinii in Great Khingan.</title>
        <authorList>
            <person name="Xue H."/>
        </authorList>
    </citation>
    <scope>NUCLEOTIDE SEQUENCE [LARGE SCALE GENOMIC DNA]</scope>
    <source>
        <strain evidence="9 10">N5-1-1-5</strain>
    </source>
</reference>
<feature type="domain" description="EamA" evidence="8">
    <location>
        <begin position="154"/>
        <end position="291"/>
    </location>
</feature>
<dbReference type="EMBL" id="JANQBD010000007">
    <property type="protein sequence ID" value="MCR8631723.1"/>
    <property type="molecule type" value="Genomic_DNA"/>
</dbReference>
<feature type="transmembrane region" description="Helical" evidence="7">
    <location>
        <begin position="218"/>
        <end position="237"/>
    </location>
</feature>
<evidence type="ECO:0000256" key="3">
    <source>
        <dbReference type="ARBA" id="ARBA00022475"/>
    </source>
</evidence>
<keyword evidence="5 7" id="KW-1133">Transmembrane helix</keyword>
<keyword evidence="10" id="KW-1185">Reference proteome</keyword>
<evidence type="ECO:0000313" key="10">
    <source>
        <dbReference type="Proteomes" id="UP001300012"/>
    </source>
</evidence>
<feature type="domain" description="EamA" evidence="8">
    <location>
        <begin position="7"/>
        <end position="139"/>
    </location>
</feature>
<keyword evidence="6 7" id="KW-0472">Membrane</keyword>
<evidence type="ECO:0000256" key="2">
    <source>
        <dbReference type="ARBA" id="ARBA00007362"/>
    </source>
</evidence>
<comment type="similarity">
    <text evidence="2">Belongs to the EamA transporter family.</text>
</comment>
<dbReference type="InterPro" id="IPR000620">
    <property type="entry name" value="EamA_dom"/>
</dbReference>
<feature type="transmembrane region" description="Helical" evidence="7">
    <location>
        <begin position="249"/>
        <end position="268"/>
    </location>
</feature>
<evidence type="ECO:0000259" key="8">
    <source>
        <dbReference type="Pfam" id="PF00892"/>
    </source>
</evidence>
<feature type="transmembrane region" description="Helical" evidence="7">
    <location>
        <begin position="156"/>
        <end position="173"/>
    </location>
</feature>
<organism evidence="9 10">
    <name type="scientific">Paenibacillus radicis</name>
    <name type="common">ex Xue et al. 2023</name>
    <dbReference type="NCBI Taxonomy" id="2972489"/>
    <lineage>
        <taxon>Bacteria</taxon>
        <taxon>Bacillati</taxon>
        <taxon>Bacillota</taxon>
        <taxon>Bacilli</taxon>
        <taxon>Bacillales</taxon>
        <taxon>Paenibacillaceae</taxon>
        <taxon>Paenibacillus</taxon>
    </lineage>
</organism>
<dbReference type="InterPro" id="IPR037185">
    <property type="entry name" value="EmrE-like"/>
</dbReference>
<dbReference type="RefSeq" id="WP_258213324.1">
    <property type="nucleotide sequence ID" value="NZ_JANQBD010000007.1"/>
</dbReference>
<evidence type="ECO:0000256" key="1">
    <source>
        <dbReference type="ARBA" id="ARBA00004651"/>
    </source>
</evidence>
<sequence>MLWRSPYILLVLATCLWGGNFVVGKVLVTEIPPILLATIRWCIALLAMLPFIGRDMWKQRSLMFAKWKPLLFLSLTGVAGFNTLTYIAIQYTGSINAALMNSATPVLIVLISAIVLREPFTAAVLPAIALSLVGVLWIISRGSWDAIVHLSFNKGDMWMIAAIICWALYSVWMKKAAGQFPAQALFFWQIVVTIIVLIPSSIIEYAVRQPVIHGSANLILGLLYIGIFASLVAFTAWNKAIALIGPSRCAGFLNLIVVFSALFATVFTGERLHLYHWVGAVLVLAGVYLTNRIQKTAQRNNTVDQKQ</sequence>
<dbReference type="Pfam" id="PF00892">
    <property type="entry name" value="EamA"/>
    <property type="match status" value="2"/>
</dbReference>
<name>A0ABT1YHM2_9BACL</name>
<feature type="transmembrane region" description="Helical" evidence="7">
    <location>
        <begin position="274"/>
        <end position="291"/>
    </location>
</feature>
<evidence type="ECO:0000256" key="5">
    <source>
        <dbReference type="ARBA" id="ARBA00022989"/>
    </source>
</evidence>
<comment type="subcellular location">
    <subcellularLocation>
        <location evidence="1">Cell membrane</location>
        <topology evidence="1">Multi-pass membrane protein</topology>
    </subcellularLocation>
</comment>
<accession>A0ABT1YHM2</accession>
<proteinExistence type="inferred from homology"/>
<feature type="transmembrane region" description="Helical" evidence="7">
    <location>
        <begin position="123"/>
        <end position="144"/>
    </location>
</feature>
<evidence type="ECO:0000313" key="9">
    <source>
        <dbReference type="EMBL" id="MCR8631723.1"/>
    </source>
</evidence>
<keyword evidence="4 7" id="KW-0812">Transmembrane</keyword>
<gene>
    <name evidence="9" type="ORF">NV381_10955</name>
</gene>
<feature type="transmembrane region" description="Helical" evidence="7">
    <location>
        <begin position="34"/>
        <end position="57"/>
    </location>
</feature>
<dbReference type="SUPFAM" id="SSF103481">
    <property type="entry name" value="Multidrug resistance efflux transporter EmrE"/>
    <property type="match status" value="2"/>
</dbReference>
<feature type="transmembrane region" description="Helical" evidence="7">
    <location>
        <begin position="69"/>
        <end position="89"/>
    </location>
</feature>
<evidence type="ECO:0000256" key="6">
    <source>
        <dbReference type="ARBA" id="ARBA00023136"/>
    </source>
</evidence>
<feature type="transmembrane region" description="Helical" evidence="7">
    <location>
        <begin position="185"/>
        <end position="206"/>
    </location>
</feature>
<feature type="transmembrane region" description="Helical" evidence="7">
    <location>
        <begin position="95"/>
        <end position="116"/>
    </location>
</feature>
<dbReference type="Proteomes" id="UP001300012">
    <property type="component" value="Unassembled WGS sequence"/>
</dbReference>
<dbReference type="PANTHER" id="PTHR42920:SF11">
    <property type="entry name" value="INNER MEMBRANE PROTEIN YTFF"/>
    <property type="match status" value="1"/>
</dbReference>
<keyword evidence="3" id="KW-1003">Cell membrane</keyword>
<protein>
    <submittedName>
        <fullName evidence="9">DMT family transporter</fullName>
    </submittedName>
</protein>
<evidence type="ECO:0000256" key="4">
    <source>
        <dbReference type="ARBA" id="ARBA00022692"/>
    </source>
</evidence>
<comment type="caution">
    <text evidence="9">The sequence shown here is derived from an EMBL/GenBank/DDBJ whole genome shotgun (WGS) entry which is preliminary data.</text>
</comment>
<evidence type="ECO:0000256" key="7">
    <source>
        <dbReference type="SAM" id="Phobius"/>
    </source>
</evidence>
<dbReference type="InterPro" id="IPR051258">
    <property type="entry name" value="Diverse_Substrate_Transporter"/>
</dbReference>
<dbReference type="PANTHER" id="PTHR42920">
    <property type="entry name" value="OS03G0707200 PROTEIN-RELATED"/>
    <property type="match status" value="1"/>
</dbReference>